<sequence>MDIIKERVTQVLDSKGVLTRLKAELRANVFLAINDQDIQNGGVGLASKSDGRHREQLLRDPAGVVLVELVRDFLRWSNLQFTNQVFEPEMQLATPPWDRSSLEQHVGLAGGDASAPLLLQLLNQHMGQPQAPLPTYMAAQQAAAAAAPEYRRSSNADLAVPQPLQPQTAGYAAAAAAKQRASKSGSYVDDVEEDLLAAGMLHSGQSHEEEEYAAVFVPSPAAAGELSESFGHLDRSPAAMSLELHGLDSPPAQYTATAAGGAEASSPGGDAAGSSRLSSPSASMEQQQGSVASPPVASMPGRLGPLAALRPNKLAPLPAVKGPVGSISSSSRSPGAPDDLREELRRVGLLGASAADASPGASSNGSPVYGAAQQHTLYYGSGHDLESPGSSMAASAINTREMPPAGNAAAGGGAGSAGLSMAPGVYGSAAGGVDFGSDSSSDDDDFGIAEQRQLFEAARRQLSQSSQGGGQQVPQQQQRLSVAAAAAQWEDDDGESVSDVDIPEDLSVPLEGLDAGDYSEVFRAGAGAEQPQQQAGSQSAAAAAAREQHGLSMDLHETGLSVSDRPGGIGLESADFRIDDDDF</sequence>
<feature type="compositionally biased region" description="Acidic residues" evidence="3">
    <location>
        <begin position="489"/>
        <end position="504"/>
    </location>
</feature>
<dbReference type="GO" id="GO:0034453">
    <property type="term" value="P:microtubule anchoring"/>
    <property type="evidence" value="ECO:0007669"/>
    <property type="project" value="InterPro"/>
</dbReference>
<organism evidence="5 6">
    <name type="scientific">Tetradesmus obliquus</name>
    <name type="common">Green alga</name>
    <name type="synonym">Acutodesmus obliquus</name>
    <dbReference type="NCBI Taxonomy" id="3088"/>
    <lineage>
        <taxon>Eukaryota</taxon>
        <taxon>Viridiplantae</taxon>
        <taxon>Chlorophyta</taxon>
        <taxon>core chlorophytes</taxon>
        <taxon>Chlorophyceae</taxon>
        <taxon>CS clade</taxon>
        <taxon>Sphaeropleales</taxon>
        <taxon>Scenedesmaceae</taxon>
        <taxon>Tetradesmus</taxon>
    </lineage>
</organism>
<feature type="region of interest" description="Disordered" evidence="3">
    <location>
        <begin position="429"/>
        <end position="583"/>
    </location>
</feature>
<feature type="compositionally biased region" description="Low complexity" evidence="3">
    <location>
        <begin position="256"/>
        <end position="283"/>
    </location>
</feature>
<evidence type="ECO:0000259" key="4">
    <source>
        <dbReference type="Pfam" id="PF09398"/>
    </source>
</evidence>
<dbReference type="PANTHER" id="PTHR15431:SF4">
    <property type="entry name" value="PROTEIN TONNEAU 1B"/>
    <property type="match status" value="1"/>
</dbReference>
<dbReference type="GO" id="GO:0005815">
    <property type="term" value="C:microtubule organizing center"/>
    <property type="evidence" value="ECO:0007669"/>
    <property type="project" value="InterPro"/>
</dbReference>
<protein>
    <recommendedName>
        <fullName evidence="4">FGFR1 oncogene partner (FOP) N-terminal dimerisation domain-containing protein</fullName>
    </recommendedName>
</protein>
<feature type="compositionally biased region" description="Low complexity" evidence="3">
    <location>
        <begin position="523"/>
        <end position="545"/>
    </location>
</feature>
<evidence type="ECO:0000256" key="3">
    <source>
        <dbReference type="SAM" id="MobiDB-lite"/>
    </source>
</evidence>
<evidence type="ECO:0000256" key="1">
    <source>
        <dbReference type="ARBA" id="ARBA00022490"/>
    </source>
</evidence>
<feature type="compositionally biased region" description="Low complexity" evidence="3">
    <location>
        <begin position="460"/>
        <end position="482"/>
    </location>
</feature>
<evidence type="ECO:0000256" key="2">
    <source>
        <dbReference type="ARBA" id="ARBA00023212"/>
    </source>
</evidence>
<proteinExistence type="predicted"/>
<dbReference type="Gene3D" id="1.20.960.40">
    <property type="match status" value="1"/>
</dbReference>
<dbReference type="PANTHER" id="PTHR15431">
    <property type="entry name" value="FGFR1 ONCOGENE PARTNER/LISH DOMAIN-CONTAINING PROTEIN"/>
    <property type="match status" value="1"/>
</dbReference>
<dbReference type="EMBL" id="FNXT01000989">
    <property type="protein sequence ID" value="SZX70419.1"/>
    <property type="molecule type" value="Genomic_DNA"/>
</dbReference>
<evidence type="ECO:0000313" key="5">
    <source>
        <dbReference type="EMBL" id="SZX70419.1"/>
    </source>
</evidence>
<gene>
    <name evidence="5" type="ORF">BQ4739_LOCUS10634</name>
</gene>
<reference evidence="5 6" key="1">
    <citation type="submission" date="2016-10" db="EMBL/GenBank/DDBJ databases">
        <authorList>
            <person name="Cai Z."/>
        </authorList>
    </citation>
    <scope>NUCLEOTIDE SEQUENCE [LARGE SCALE GENOMIC DNA]</scope>
</reference>
<evidence type="ECO:0000313" key="6">
    <source>
        <dbReference type="Proteomes" id="UP000256970"/>
    </source>
</evidence>
<dbReference type="Proteomes" id="UP000256970">
    <property type="component" value="Unassembled WGS sequence"/>
</dbReference>
<accession>A0A383VZV3</accession>
<feature type="compositionally biased region" description="Basic and acidic residues" evidence="3">
    <location>
        <begin position="546"/>
        <end position="557"/>
    </location>
</feature>
<keyword evidence="1" id="KW-0963">Cytoplasm</keyword>
<dbReference type="Pfam" id="PF09398">
    <property type="entry name" value="FOP_dimer"/>
    <property type="match status" value="1"/>
</dbReference>
<keyword evidence="6" id="KW-1185">Reference proteome</keyword>
<dbReference type="InterPro" id="IPR018993">
    <property type="entry name" value="FOP_dimerisation-dom_N"/>
</dbReference>
<dbReference type="AlphaFoldDB" id="A0A383VZV3"/>
<name>A0A383VZV3_TETOB</name>
<feature type="region of interest" description="Disordered" evidence="3">
    <location>
        <begin position="318"/>
        <end position="339"/>
    </location>
</feature>
<feature type="region of interest" description="Disordered" evidence="3">
    <location>
        <begin position="245"/>
        <end position="304"/>
    </location>
</feature>
<keyword evidence="2" id="KW-0206">Cytoskeleton</keyword>
<feature type="domain" description="FGFR1 oncogene partner (FOP) N-terminal dimerisation" evidence="4">
    <location>
        <begin position="63"/>
        <end position="123"/>
    </location>
</feature>